<name>A0A6L9QC56_9ACTN</name>
<gene>
    <name evidence="1" type="ORF">G3I70_09170</name>
</gene>
<dbReference type="AlphaFoldDB" id="A0A6L9QC56"/>
<dbReference type="EMBL" id="JAAGLI010000213">
    <property type="protein sequence ID" value="NEA22662.1"/>
    <property type="molecule type" value="Genomic_DNA"/>
</dbReference>
<evidence type="ECO:0000313" key="1">
    <source>
        <dbReference type="EMBL" id="NEA22662.1"/>
    </source>
</evidence>
<reference evidence="1 2" key="1">
    <citation type="submission" date="2020-01" db="EMBL/GenBank/DDBJ databases">
        <title>Insect and environment-associated Actinomycetes.</title>
        <authorList>
            <person name="Currrie C."/>
            <person name="Chevrette M."/>
            <person name="Carlson C."/>
            <person name="Stubbendieck R."/>
            <person name="Wendt-Pienkowski E."/>
        </authorList>
    </citation>
    <scope>NUCLEOTIDE SEQUENCE [LARGE SCALE GENOMIC DNA]</scope>
    <source>
        <strain evidence="1 2">SID10258</strain>
    </source>
</reference>
<dbReference type="RefSeq" id="WP_163054484.1">
    <property type="nucleotide sequence ID" value="NZ_JAAGLI010000213.1"/>
</dbReference>
<proteinExistence type="predicted"/>
<organism evidence="1 2">
    <name type="scientific">Actinomadura bangladeshensis</name>
    <dbReference type="NCBI Taxonomy" id="453573"/>
    <lineage>
        <taxon>Bacteria</taxon>
        <taxon>Bacillati</taxon>
        <taxon>Actinomycetota</taxon>
        <taxon>Actinomycetes</taxon>
        <taxon>Streptosporangiales</taxon>
        <taxon>Thermomonosporaceae</taxon>
        <taxon>Actinomadura</taxon>
    </lineage>
</organism>
<sequence length="127" mass="14479">MALPAQPPDAGDEDLDLITRIVDAIRSDRRRLRVVEDRQDEQAAQHDELRARVAGIEGTYDWYCVLAYAKMHGLRTDLMYLRRVGVRASALLRARGEEPGHRQDARFGKVNTYPEDVLRQAFDDVSA</sequence>
<dbReference type="Proteomes" id="UP000475532">
    <property type="component" value="Unassembled WGS sequence"/>
</dbReference>
<evidence type="ECO:0000313" key="2">
    <source>
        <dbReference type="Proteomes" id="UP000475532"/>
    </source>
</evidence>
<protein>
    <submittedName>
        <fullName evidence="1">Uncharacterized protein</fullName>
    </submittedName>
</protein>
<comment type="caution">
    <text evidence="1">The sequence shown here is derived from an EMBL/GenBank/DDBJ whole genome shotgun (WGS) entry which is preliminary data.</text>
</comment>
<accession>A0A6L9QC56</accession>